<dbReference type="GO" id="GO:0006432">
    <property type="term" value="P:phenylalanyl-tRNA aminoacylation"/>
    <property type="evidence" value="ECO:0007669"/>
    <property type="project" value="UniProtKB-UniRule"/>
</dbReference>
<keyword evidence="10 13" id="KW-0648">Protein biosynthesis</keyword>
<dbReference type="InterPro" id="IPR004529">
    <property type="entry name" value="Phe-tRNA-synth_IIc_asu"/>
</dbReference>
<dbReference type="Proteomes" id="UP000316473">
    <property type="component" value="Chromosome"/>
</dbReference>
<dbReference type="FunFam" id="3.30.930.10:FF:000003">
    <property type="entry name" value="Phenylalanine--tRNA ligase alpha subunit"/>
    <property type="match status" value="1"/>
</dbReference>
<protein>
    <recommendedName>
        <fullName evidence="13">Phenylalanine--tRNA ligase alpha subunit</fullName>
        <ecNumber evidence="13">6.1.1.20</ecNumber>
    </recommendedName>
    <alternativeName>
        <fullName evidence="13">Phenylalanyl-tRNA synthetase alpha subunit</fullName>
        <shortName evidence="13">PheRS</shortName>
    </alternativeName>
</protein>
<evidence type="ECO:0000256" key="4">
    <source>
        <dbReference type="ARBA" id="ARBA00022490"/>
    </source>
</evidence>
<comment type="subcellular location">
    <subcellularLocation>
        <location evidence="1 13">Cytoplasm</location>
    </subcellularLocation>
</comment>
<evidence type="ECO:0000256" key="11">
    <source>
        <dbReference type="ARBA" id="ARBA00023146"/>
    </source>
</evidence>
<comment type="similarity">
    <text evidence="2 13">Belongs to the class-II aminoacyl-tRNA synthetase family. Phe-tRNA synthetase alpha subunit type 1 subfamily.</text>
</comment>
<dbReference type="Pfam" id="PF02912">
    <property type="entry name" value="Phe_tRNA-synt_N"/>
    <property type="match status" value="1"/>
</dbReference>
<proteinExistence type="inferred from homology"/>
<dbReference type="SUPFAM" id="SSF55681">
    <property type="entry name" value="Class II aaRS and biotin synthetases"/>
    <property type="match status" value="1"/>
</dbReference>
<evidence type="ECO:0000256" key="10">
    <source>
        <dbReference type="ARBA" id="ARBA00022917"/>
    </source>
</evidence>
<evidence type="ECO:0000256" key="13">
    <source>
        <dbReference type="HAMAP-Rule" id="MF_00281"/>
    </source>
</evidence>
<comment type="subunit">
    <text evidence="3 13">Tetramer of two alpha and two beta subunits.</text>
</comment>
<dbReference type="PROSITE" id="PS50862">
    <property type="entry name" value="AA_TRNA_LIGASE_II"/>
    <property type="match status" value="1"/>
</dbReference>
<dbReference type="PANTHER" id="PTHR11538">
    <property type="entry name" value="PHENYLALANYL-TRNA SYNTHETASE"/>
    <property type="match status" value="1"/>
</dbReference>
<dbReference type="InterPro" id="IPR010978">
    <property type="entry name" value="tRNA-bd_arm"/>
</dbReference>
<dbReference type="InterPro" id="IPR045864">
    <property type="entry name" value="aa-tRNA-synth_II/BPL/LPL"/>
</dbReference>
<keyword evidence="6 13" id="KW-0479">Metal-binding</keyword>
<dbReference type="GO" id="GO:0004826">
    <property type="term" value="F:phenylalanine-tRNA ligase activity"/>
    <property type="evidence" value="ECO:0007669"/>
    <property type="project" value="UniProtKB-UniRule"/>
</dbReference>
<evidence type="ECO:0000256" key="6">
    <source>
        <dbReference type="ARBA" id="ARBA00022723"/>
    </source>
</evidence>
<evidence type="ECO:0000259" key="14">
    <source>
        <dbReference type="PROSITE" id="PS50862"/>
    </source>
</evidence>
<dbReference type="GO" id="GO:0005524">
    <property type="term" value="F:ATP binding"/>
    <property type="evidence" value="ECO:0007669"/>
    <property type="project" value="UniProtKB-UniRule"/>
</dbReference>
<keyword evidence="4 13" id="KW-0963">Cytoplasm</keyword>
<dbReference type="InterPro" id="IPR022911">
    <property type="entry name" value="Phe_tRNA_ligase_alpha1_bac"/>
</dbReference>
<evidence type="ECO:0000256" key="7">
    <source>
        <dbReference type="ARBA" id="ARBA00022741"/>
    </source>
</evidence>
<dbReference type="KEGG" id="nst:Nstercoris_01417"/>
<dbReference type="EC" id="6.1.1.20" evidence="13"/>
<dbReference type="CDD" id="cd00496">
    <property type="entry name" value="PheRS_alpha_core"/>
    <property type="match status" value="1"/>
</dbReference>
<evidence type="ECO:0000313" key="15">
    <source>
        <dbReference type="EMBL" id="BBL35156.1"/>
    </source>
</evidence>
<dbReference type="GO" id="GO:0000049">
    <property type="term" value="F:tRNA binding"/>
    <property type="evidence" value="ECO:0007669"/>
    <property type="project" value="InterPro"/>
</dbReference>
<dbReference type="EMBL" id="AP019755">
    <property type="protein sequence ID" value="BBL35156.1"/>
    <property type="molecule type" value="Genomic_DNA"/>
</dbReference>
<evidence type="ECO:0000256" key="12">
    <source>
        <dbReference type="ARBA" id="ARBA00049255"/>
    </source>
</evidence>
<dbReference type="InterPro" id="IPR006195">
    <property type="entry name" value="aa-tRNA-synth_II"/>
</dbReference>
<keyword evidence="7 13" id="KW-0547">Nucleotide-binding</keyword>
<dbReference type="InterPro" id="IPR004188">
    <property type="entry name" value="Phe-tRNA_ligase_II_N"/>
</dbReference>
<evidence type="ECO:0000256" key="8">
    <source>
        <dbReference type="ARBA" id="ARBA00022840"/>
    </source>
</evidence>
<sequence length="339" mass="38832">MNDLENLINTAIELFDQAENIADLERVKAQYLGKTGEITLLLKNLRELPPEERPIMGERINQAKRSLEDALTQRRNMMREKEMQARLAEERLDVTLPGRGYGLGGVHPITLTLTRIESLFHSIGFDIATGPEIETDFYNFTALNIAENHPARAMHDTFYVDDGKLLRTHTSPVQIHYMQSHRPPIKIIAPGRVYRCDSDVTHTPMFHQVEGLWIDENISFSSLKGVLVEFMRNFFEKDDLSVRFRPSFFPFTEPSAEMDIACVMCDGKGCRICSETGWLEVLGCGMVHPNVMRHVGLDSEENIGFAFGLGVERLTMLRYGVNDLRLFFENDLRFLKQFN</sequence>
<feature type="domain" description="Aminoacyl-transfer RNA synthetases class-II family profile" evidence="14">
    <location>
        <begin position="116"/>
        <end position="329"/>
    </location>
</feature>
<dbReference type="AlphaFoldDB" id="A0A4Y1YM19"/>
<dbReference type="GO" id="GO:0005737">
    <property type="term" value="C:cytoplasm"/>
    <property type="evidence" value="ECO:0007669"/>
    <property type="project" value="UniProtKB-SubCell"/>
</dbReference>
<dbReference type="Pfam" id="PF01409">
    <property type="entry name" value="tRNA-synt_2d"/>
    <property type="match status" value="1"/>
</dbReference>
<evidence type="ECO:0000256" key="1">
    <source>
        <dbReference type="ARBA" id="ARBA00004496"/>
    </source>
</evidence>
<dbReference type="SUPFAM" id="SSF46589">
    <property type="entry name" value="tRNA-binding arm"/>
    <property type="match status" value="1"/>
</dbReference>
<keyword evidence="8 13" id="KW-0067">ATP-binding</keyword>
<evidence type="ECO:0000256" key="5">
    <source>
        <dbReference type="ARBA" id="ARBA00022598"/>
    </source>
</evidence>
<keyword evidence="9 13" id="KW-0460">Magnesium</keyword>
<evidence type="ECO:0000256" key="2">
    <source>
        <dbReference type="ARBA" id="ARBA00010207"/>
    </source>
</evidence>
<comment type="cofactor">
    <cofactor evidence="13">
        <name>Mg(2+)</name>
        <dbReference type="ChEBI" id="CHEBI:18420"/>
    </cofactor>
    <text evidence="13">Binds 2 magnesium ions per tetramer.</text>
</comment>
<feature type="binding site" evidence="13">
    <location>
        <position position="253"/>
    </location>
    <ligand>
        <name>Mg(2+)</name>
        <dbReference type="ChEBI" id="CHEBI:18420"/>
        <note>shared with beta subunit</note>
    </ligand>
</feature>
<keyword evidence="5 13" id="KW-0436">Ligase</keyword>
<gene>
    <name evidence="13" type="primary">pheS</name>
    <name evidence="15" type="ORF">Nstercoris_01417</name>
</gene>
<dbReference type="InterPro" id="IPR002319">
    <property type="entry name" value="Phenylalanyl-tRNA_Synthase"/>
</dbReference>
<dbReference type="PANTHER" id="PTHR11538:SF41">
    <property type="entry name" value="PHENYLALANINE--TRNA LIGASE, MITOCHONDRIAL"/>
    <property type="match status" value="1"/>
</dbReference>
<dbReference type="Gene3D" id="3.30.930.10">
    <property type="entry name" value="Bira Bifunctional Protein, Domain 2"/>
    <property type="match status" value="1"/>
</dbReference>
<comment type="catalytic activity">
    <reaction evidence="12 13">
        <text>tRNA(Phe) + L-phenylalanine + ATP = L-phenylalanyl-tRNA(Phe) + AMP + diphosphate + H(+)</text>
        <dbReference type="Rhea" id="RHEA:19413"/>
        <dbReference type="Rhea" id="RHEA-COMP:9668"/>
        <dbReference type="Rhea" id="RHEA-COMP:9699"/>
        <dbReference type="ChEBI" id="CHEBI:15378"/>
        <dbReference type="ChEBI" id="CHEBI:30616"/>
        <dbReference type="ChEBI" id="CHEBI:33019"/>
        <dbReference type="ChEBI" id="CHEBI:58095"/>
        <dbReference type="ChEBI" id="CHEBI:78442"/>
        <dbReference type="ChEBI" id="CHEBI:78531"/>
        <dbReference type="ChEBI" id="CHEBI:456215"/>
        <dbReference type="EC" id="6.1.1.20"/>
    </reaction>
</comment>
<dbReference type="NCBIfam" id="TIGR00468">
    <property type="entry name" value="pheS"/>
    <property type="match status" value="1"/>
</dbReference>
<dbReference type="HAMAP" id="MF_00281">
    <property type="entry name" value="Phe_tRNA_synth_alpha1"/>
    <property type="match status" value="1"/>
</dbReference>
<name>A0A4Y1YM19_9PROT</name>
<reference evidence="15 16" key="1">
    <citation type="submission" date="2019-06" db="EMBL/GenBank/DDBJ databases">
        <title>Nitrosomonas stercoris KYUHI-S whole genome shotgun sequence.</title>
        <authorList>
            <person name="Nakagawa T."/>
            <person name="Tsuchiya Y."/>
            <person name="Takahashi R."/>
        </authorList>
    </citation>
    <scope>NUCLEOTIDE SEQUENCE [LARGE SCALE GENOMIC DNA]</scope>
    <source>
        <strain evidence="15 16">KYUHI-S</strain>
    </source>
</reference>
<organism evidence="15 16">
    <name type="scientific">Nitrosomonas stercoris</name>
    <dbReference type="NCBI Taxonomy" id="1444684"/>
    <lineage>
        <taxon>Bacteria</taxon>
        <taxon>Pseudomonadati</taxon>
        <taxon>Pseudomonadota</taxon>
        <taxon>Betaproteobacteria</taxon>
        <taxon>Nitrosomonadales</taxon>
        <taxon>Nitrosomonadaceae</taxon>
        <taxon>Nitrosomonas</taxon>
    </lineage>
</organism>
<evidence type="ECO:0000313" key="16">
    <source>
        <dbReference type="Proteomes" id="UP000316473"/>
    </source>
</evidence>
<keyword evidence="11 13" id="KW-0030">Aminoacyl-tRNA synthetase</keyword>
<dbReference type="GO" id="GO:0000287">
    <property type="term" value="F:magnesium ion binding"/>
    <property type="evidence" value="ECO:0007669"/>
    <property type="project" value="UniProtKB-UniRule"/>
</dbReference>
<evidence type="ECO:0000256" key="3">
    <source>
        <dbReference type="ARBA" id="ARBA00011209"/>
    </source>
</evidence>
<accession>A0A4Y1YM19</accession>
<evidence type="ECO:0000256" key="9">
    <source>
        <dbReference type="ARBA" id="ARBA00022842"/>
    </source>
</evidence>
<keyword evidence="16" id="KW-1185">Reference proteome</keyword>